<evidence type="ECO:0000313" key="3">
    <source>
        <dbReference type="Proteomes" id="UP000579281"/>
    </source>
</evidence>
<dbReference type="PANTHER" id="PTHR32063">
    <property type="match status" value="1"/>
</dbReference>
<dbReference type="Gene3D" id="3.30.70.1320">
    <property type="entry name" value="Multidrug efflux transporter AcrB pore domain like"/>
    <property type="match status" value="1"/>
</dbReference>
<proteinExistence type="predicted"/>
<feature type="transmembrane region" description="Helical" evidence="1">
    <location>
        <begin position="335"/>
        <end position="352"/>
    </location>
</feature>
<dbReference type="EMBL" id="JACHEN010000047">
    <property type="protein sequence ID" value="MBB6218755.1"/>
    <property type="molecule type" value="Genomic_DNA"/>
</dbReference>
<feature type="transmembrane region" description="Helical" evidence="1">
    <location>
        <begin position="431"/>
        <end position="451"/>
    </location>
</feature>
<feature type="transmembrane region" description="Helical" evidence="1">
    <location>
        <begin position="15"/>
        <end position="33"/>
    </location>
</feature>
<keyword evidence="3" id="KW-1185">Reference proteome</keyword>
<dbReference type="AlphaFoldDB" id="A0A841L927"/>
<keyword evidence="1" id="KW-0812">Transmembrane</keyword>
<feature type="transmembrane region" description="Helical" evidence="1">
    <location>
        <begin position="848"/>
        <end position="870"/>
    </location>
</feature>
<organism evidence="2 3">
    <name type="scientific">Anaerosolibacter carboniphilus</name>
    <dbReference type="NCBI Taxonomy" id="1417629"/>
    <lineage>
        <taxon>Bacteria</taxon>
        <taxon>Bacillati</taxon>
        <taxon>Bacillota</taxon>
        <taxon>Clostridia</taxon>
        <taxon>Peptostreptococcales</taxon>
        <taxon>Thermotaleaceae</taxon>
        <taxon>Anaerosolibacter</taxon>
    </lineage>
</organism>
<dbReference type="PANTHER" id="PTHR32063:SF18">
    <property type="entry name" value="CATION EFFLUX SYSTEM PROTEIN"/>
    <property type="match status" value="1"/>
</dbReference>
<evidence type="ECO:0000256" key="1">
    <source>
        <dbReference type="SAM" id="Phobius"/>
    </source>
</evidence>
<dbReference type="SUPFAM" id="SSF82866">
    <property type="entry name" value="Multidrug efflux transporter AcrB transmembrane domain"/>
    <property type="match status" value="2"/>
</dbReference>
<feature type="transmembrane region" description="Helical" evidence="1">
    <location>
        <begin position="386"/>
        <end position="410"/>
    </location>
</feature>
<sequence>MGKGLIHGAIKERKVTLFLAALIMIAGFYSYYITPKQENPEITAAVAIVTTVYPGASPEEVEKLVTRKIEDEAAELKGYDYAESQSRNGVSVVIVRLSQDADIEKAWTDLRQKMEDLQSELPDEAYPIQINTNLTETAGIIISMSGENYSYEELAAYAEDFKKELSKTKGIARFEISGKQEKEVIIEVDVAKINQYQLSFEDTVRVLQAQNVEIPMGQIKNEEARFNVATTGTYEDLKEIENTIVTGSKDSGAVVRLKDIAKVYMDLEDSSYRIKQNDRNAVLLTGYFQENKNIVIIGKEVEKTINKLKEDLPEDIYFDQVLYQPKDVSKAVNNFIINLIEGILFVIIVVFIGMGFRNALIVSMAIPLSILSTFVAMRLFDISIHQISITALIIALGMLVDNAIVVSDAIQVKIDNDVERMEACVEGVKEVAIPILTSTLTTVAAFIPLLLLPSVAGEYIRSLPLIIMISLSASYLVALLVTPTMAYLFFQKSEKKEKKYKIRAFFDRMLHIGMSKKKKTILSAFGIFGIAILLATQLGLQFFPKADTNILYVDIRTESGTDISKTEALVEQVAQILKNQKEVVSYTAAIGDGLPKFYNTMPVYTQSQDFAQIMLKVDLKKEKRFKTNTEFADALQEIFDERIAGGIATVKQLEQGEPIGSPVRVRIIGEDMEKLETATRKVNQYLSKIEGTINIDDDFTDKVYEFYVDIDTDKASFFGVTKYDIQKEVNIALMGRSAAIFRNNGNEYDMLVKSNVQSSEDLENMAIKSSVTGNKVLLKEVANIELRPQIPDIKKHDREKSVTIYSDVKPGFSSVEIQRQLQQGLETLELENVQVVFDGEREKIQEHFGSIGTSSIFALLLVYGILLIQFNSFIQPVVILLTIPLSTIGSIVGLFIFRQPLSFTGLLGIVSLLGIVVNNAIVLIDFINEERKAGKDIIQACLEAVDKRFRPIMLSTTTTVIGLTPLVFSGSELFQPMSIALMSGLMVSTLLTLVIIPVVYSMVESKIDKIKEKKLIKG</sequence>
<protein>
    <submittedName>
        <fullName evidence="2">Multidrug efflux pump subunit AcrB</fullName>
    </submittedName>
</protein>
<dbReference type="SUPFAM" id="SSF82693">
    <property type="entry name" value="Multidrug efflux transporter AcrB pore domain, PN1, PN2, PC1 and PC2 subdomains"/>
    <property type="match status" value="2"/>
</dbReference>
<dbReference type="PRINTS" id="PR00702">
    <property type="entry name" value="ACRIFLAVINRP"/>
</dbReference>
<accession>A0A841L927</accession>
<evidence type="ECO:0000313" key="2">
    <source>
        <dbReference type="EMBL" id="MBB6218755.1"/>
    </source>
</evidence>
<dbReference type="RefSeq" id="WP_184313512.1">
    <property type="nucleotide sequence ID" value="NZ_JACHEN010000047.1"/>
</dbReference>
<dbReference type="InterPro" id="IPR001036">
    <property type="entry name" value="Acrflvin-R"/>
</dbReference>
<dbReference type="Proteomes" id="UP000579281">
    <property type="component" value="Unassembled WGS sequence"/>
</dbReference>
<comment type="caution">
    <text evidence="2">The sequence shown here is derived from an EMBL/GenBank/DDBJ whole genome shotgun (WGS) entry which is preliminary data.</text>
</comment>
<dbReference type="GO" id="GO:0005886">
    <property type="term" value="C:plasma membrane"/>
    <property type="evidence" value="ECO:0007669"/>
    <property type="project" value="TreeGrafter"/>
</dbReference>
<dbReference type="Gene3D" id="3.30.70.1440">
    <property type="entry name" value="Multidrug efflux transporter AcrB pore domain"/>
    <property type="match status" value="1"/>
</dbReference>
<dbReference type="Gene3D" id="3.30.2090.10">
    <property type="entry name" value="Multidrug efflux transporter AcrB TolC docking domain, DN and DC subdomains"/>
    <property type="match status" value="2"/>
</dbReference>
<feature type="transmembrane region" description="Helical" evidence="1">
    <location>
        <begin position="521"/>
        <end position="543"/>
    </location>
</feature>
<keyword evidence="1" id="KW-1133">Transmembrane helix</keyword>
<feature type="transmembrane region" description="Helical" evidence="1">
    <location>
        <begin position="903"/>
        <end position="928"/>
    </location>
</feature>
<dbReference type="SUPFAM" id="SSF82714">
    <property type="entry name" value="Multidrug efflux transporter AcrB TolC docking domain, DN and DC subdomains"/>
    <property type="match status" value="2"/>
</dbReference>
<name>A0A841L927_9FIRM</name>
<feature type="transmembrane region" description="Helical" evidence="1">
    <location>
        <begin position="877"/>
        <end position="897"/>
    </location>
</feature>
<dbReference type="Gene3D" id="1.20.1640.10">
    <property type="entry name" value="Multidrug efflux transporter AcrB transmembrane domain"/>
    <property type="match status" value="2"/>
</dbReference>
<dbReference type="Gene3D" id="3.30.70.1430">
    <property type="entry name" value="Multidrug efflux transporter AcrB pore domain"/>
    <property type="match status" value="2"/>
</dbReference>
<keyword evidence="1" id="KW-0472">Membrane</keyword>
<feature type="transmembrane region" description="Helical" evidence="1">
    <location>
        <begin position="980"/>
        <end position="1003"/>
    </location>
</feature>
<reference evidence="2 3" key="1">
    <citation type="submission" date="2020-08" db="EMBL/GenBank/DDBJ databases">
        <title>Genomic Encyclopedia of Type Strains, Phase IV (KMG-IV): sequencing the most valuable type-strain genomes for metagenomic binning, comparative biology and taxonomic classification.</title>
        <authorList>
            <person name="Goeker M."/>
        </authorList>
    </citation>
    <scope>NUCLEOTIDE SEQUENCE [LARGE SCALE GENOMIC DNA]</scope>
    <source>
        <strain evidence="2 3">DSM 103526</strain>
    </source>
</reference>
<gene>
    <name evidence="2" type="ORF">HNQ80_004930</name>
</gene>
<feature type="transmembrane region" description="Helical" evidence="1">
    <location>
        <begin position="949"/>
        <end position="968"/>
    </location>
</feature>
<dbReference type="GO" id="GO:0042910">
    <property type="term" value="F:xenobiotic transmembrane transporter activity"/>
    <property type="evidence" value="ECO:0007669"/>
    <property type="project" value="TreeGrafter"/>
</dbReference>
<feature type="transmembrane region" description="Helical" evidence="1">
    <location>
        <begin position="463"/>
        <end position="490"/>
    </location>
</feature>
<dbReference type="Pfam" id="PF00873">
    <property type="entry name" value="ACR_tran"/>
    <property type="match status" value="1"/>
</dbReference>
<dbReference type="InterPro" id="IPR027463">
    <property type="entry name" value="AcrB_DN_DC_subdom"/>
</dbReference>